<dbReference type="EMBL" id="LGTQ01000005">
    <property type="protein sequence ID" value="KPM49328.1"/>
    <property type="molecule type" value="Genomic_DNA"/>
</dbReference>
<sequence length="66" mass="7859">MLENYIRENPVDLEARYLQIMVQLNVTSFFDYKDAYRNHYALLKKEIGSSSLPQSYQTRILSKIKN</sequence>
<dbReference type="STRING" id="1605367.AFM12_01510"/>
<keyword evidence="2" id="KW-1185">Reference proteome</keyword>
<reference evidence="1 2" key="1">
    <citation type="submission" date="2015-07" db="EMBL/GenBank/DDBJ databases">
        <title>The draft genome sequence of Leadbetterella sp. JN14-9.</title>
        <authorList>
            <person name="Liu Y."/>
            <person name="Du J."/>
            <person name="Shao Z."/>
        </authorList>
    </citation>
    <scope>NUCLEOTIDE SEQUENCE [LARGE SCALE GENOMIC DNA]</scope>
    <source>
        <strain evidence="1 2">JN14-9</strain>
    </source>
</reference>
<evidence type="ECO:0000313" key="2">
    <source>
        <dbReference type="Proteomes" id="UP000050454"/>
    </source>
</evidence>
<evidence type="ECO:0000313" key="1">
    <source>
        <dbReference type="EMBL" id="KPM49328.1"/>
    </source>
</evidence>
<protein>
    <submittedName>
        <fullName evidence="1">Uncharacterized protein</fullName>
    </submittedName>
</protein>
<organism evidence="1 2">
    <name type="scientific">Jiulongibacter sediminis</name>
    <dbReference type="NCBI Taxonomy" id="1605367"/>
    <lineage>
        <taxon>Bacteria</taxon>
        <taxon>Pseudomonadati</taxon>
        <taxon>Bacteroidota</taxon>
        <taxon>Cytophagia</taxon>
        <taxon>Cytophagales</taxon>
        <taxon>Leadbetterellaceae</taxon>
        <taxon>Jiulongibacter</taxon>
    </lineage>
</organism>
<accession>A0A0P7C4R0</accession>
<comment type="caution">
    <text evidence="1">The sequence shown here is derived from an EMBL/GenBank/DDBJ whole genome shotgun (WGS) entry which is preliminary data.</text>
</comment>
<dbReference type="AlphaFoldDB" id="A0A0P7C4R0"/>
<name>A0A0P7C4R0_9BACT</name>
<gene>
    <name evidence="1" type="ORF">AFM12_01510</name>
</gene>
<proteinExistence type="predicted"/>
<dbReference type="Proteomes" id="UP000050454">
    <property type="component" value="Unassembled WGS sequence"/>
</dbReference>